<reference evidence="2" key="2">
    <citation type="submission" date="2020-10" db="EMBL/GenBank/DDBJ databases">
        <authorList>
            <person name="Scholz U."/>
            <person name="Mascher M."/>
            <person name="Fiebig A."/>
        </authorList>
    </citation>
    <scope>NUCLEOTIDE SEQUENCE [LARGE SCALE GENOMIC DNA]</scope>
    <source>
        <strain evidence="2">cv. Morex</strain>
    </source>
</reference>
<protein>
    <recommendedName>
        <fullName evidence="1">RNase H type-1 domain-containing protein</fullName>
    </recommendedName>
</protein>
<dbReference type="EnsemblPlants" id="HORVU.MOREX.r3.4HG0374170.1">
    <property type="protein sequence ID" value="HORVU.MOREX.r3.4HG0374170.1.CDS1"/>
    <property type="gene ID" value="HORVU.MOREX.r3.4HG0374170"/>
</dbReference>
<dbReference type="PANTHER" id="PTHR47074">
    <property type="entry name" value="BNAC02G40300D PROTEIN"/>
    <property type="match status" value="1"/>
</dbReference>
<evidence type="ECO:0000313" key="3">
    <source>
        <dbReference type="Proteomes" id="UP000011116"/>
    </source>
</evidence>
<dbReference type="GO" id="GO:0003676">
    <property type="term" value="F:nucleic acid binding"/>
    <property type="evidence" value="ECO:0007669"/>
    <property type="project" value="InterPro"/>
</dbReference>
<dbReference type="Gene3D" id="3.30.420.10">
    <property type="entry name" value="Ribonuclease H-like superfamily/Ribonuclease H"/>
    <property type="match status" value="1"/>
</dbReference>
<dbReference type="InterPro" id="IPR044730">
    <property type="entry name" value="RNase_H-like_dom_plant"/>
</dbReference>
<dbReference type="SUPFAM" id="SSF53098">
    <property type="entry name" value="Ribonuclease H-like"/>
    <property type="match status" value="1"/>
</dbReference>
<dbReference type="Pfam" id="PF13456">
    <property type="entry name" value="RVT_3"/>
    <property type="match status" value="1"/>
</dbReference>
<dbReference type="InterPro" id="IPR036397">
    <property type="entry name" value="RNaseH_sf"/>
</dbReference>
<dbReference type="AlphaFoldDB" id="A0A8I6XJK0"/>
<name>A0A8I6XJK0_HORVV</name>
<dbReference type="InterPro" id="IPR052929">
    <property type="entry name" value="RNase_H-like_EbsB-rel"/>
</dbReference>
<dbReference type="SMR" id="A0A8I6XJK0"/>
<dbReference type="GO" id="GO:0004523">
    <property type="term" value="F:RNA-DNA hybrid ribonuclease activity"/>
    <property type="evidence" value="ECO:0007669"/>
    <property type="project" value="InterPro"/>
</dbReference>
<dbReference type="Proteomes" id="UP000011116">
    <property type="component" value="Chromosome 4H"/>
</dbReference>
<evidence type="ECO:0000259" key="1">
    <source>
        <dbReference type="Pfam" id="PF13456"/>
    </source>
</evidence>
<reference evidence="2" key="3">
    <citation type="submission" date="2022-01" db="UniProtKB">
        <authorList>
            <consortium name="EnsemblPlants"/>
        </authorList>
    </citation>
    <scope>IDENTIFICATION</scope>
    <source>
        <strain evidence="2">subsp. vulgare</strain>
    </source>
</reference>
<dbReference type="Gramene" id="HORVU.MOREX.r3.4HG0374170.1">
    <property type="protein sequence ID" value="HORVU.MOREX.r3.4HG0374170.1.CDS1"/>
    <property type="gene ID" value="HORVU.MOREX.r3.4HG0374170"/>
</dbReference>
<reference evidence="3" key="1">
    <citation type="journal article" date="2012" name="Nature">
        <title>A physical, genetic and functional sequence assembly of the barley genome.</title>
        <authorList>
            <consortium name="The International Barley Genome Sequencing Consortium"/>
            <person name="Mayer K.F."/>
            <person name="Waugh R."/>
            <person name="Brown J.W."/>
            <person name="Schulman A."/>
            <person name="Langridge P."/>
            <person name="Platzer M."/>
            <person name="Fincher G.B."/>
            <person name="Muehlbauer G.J."/>
            <person name="Sato K."/>
            <person name="Close T.J."/>
            <person name="Wise R.P."/>
            <person name="Stein N."/>
        </authorList>
    </citation>
    <scope>NUCLEOTIDE SEQUENCE [LARGE SCALE GENOMIC DNA]</scope>
    <source>
        <strain evidence="3">cv. Morex</strain>
    </source>
</reference>
<dbReference type="InterPro" id="IPR012337">
    <property type="entry name" value="RNaseH-like_sf"/>
</dbReference>
<accession>A0A8I6XJK0</accession>
<dbReference type="PANTHER" id="PTHR47074:SF73">
    <property type="entry name" value="OS04G0448401 PROTEIN"/>
    <property type="match status" value="1"/>
</dbReference>
<evidence type="ECO:0000313" key="2">
    <source>
        <dbReference type="EnsemblPlants" id="HORVU.MOREX.r3.4HG0374170.1.CDS1"/>
    </source>
</evidence>
<dbReference type="CDD" id="cd06222">
    <property type="entry name" value="RNase_H_like"/>
    <property type="match status" value="1"/>
</dbReference>
<keyword evidence="3" id="KW-1185">Reference proteome</keyword>
<sequence>MGMGFVARNHLGECLLAGNAKLQGFSEPELAEALAIRHALEVCRSKGCTSILLASGYLTMVNKIKSKTQDRSTVGTIVSDINSLASGFSYCSFLHVRQGMNVEAHKLAHSCEHYVNLFIVV</sequence>
<dbReference type="Gramene" id="HORVU.MOREX.r2.4HG0311510.1">
    <property type="protein sequence ID" value="HORVU.MOREX.r2.4HG0311510.1.CDS.1"/>
    <property type="gene ID" value="HORVU.MOREX.r2.4HG0311510"/>
</dbReference>
<proteinExistence type="predicted"/>
<feature type="domain" description="RNase H type-1" evidence="1">
    <location>
        <begin position="2"/>
        <end position="111"/>
    </location>
</feature>
<organism evidence="2 3">
    <name type="scientific">Hordeum vulgare subsp. vulgare</name>
    <name type="common">Domesticated barley</name>
    <dbReference type="NCBI Taxonomy" id="112509"/>
    <lineage>
        <taxon>Eukaryota</taxon>
        <taxon>Viridiplantae</taxon>
        <taxon>Streptophyta</taxon>
        <taxon>Embryophyta</taxon>
        <taxon>Tracheophyta</taxon>
        <taxon>Spermatophyta</taxon>
        <taxon>Magnoliopsida</taxon>
        <taxon>Liliopsida</taxon>
        <taxon>Poales</taxon>
        <taxon>Poaceae</taxon>
        <taxon>BOP clade</taxon>
        <taxon>Pooideae</taxon>
        <taxon>Triticodae</taxon>
        <taxon>Triticeae</taxon>
        <taxon>Hordeinae</taxon>
        <taxon>Hordeum</taxon>
    </lineage>
</organism>
<dbReference type="InterPro" id="IPR002156">
    <property type="entry name" value="RNaseH_domain"/>
</dbReference>